<dbReference type="PROSITE" id="PS51372">
    <property type="entry name" value="PRD_2"/>
    <property type="match status" value="2"/>
</dbReference>
<dbReference type="InterPro" id="IPR007737">
    <property type="entry name" value="Mga_HTH"/>
</dbReference>
<keyword evidence="2" id="KW-0677">Repeat</keyword>
<dbReference type="InterPro" id="IPR016152">
    <property type="entry name" value="PTrfase/Anion_transptr"/>
</dbReference>
<dbReference type="Proteomes" id="UP000294567">
    <property type="component" value="Unassembled WGS sequence"/>
</dbReference>
<evidence type="ECO:0000259" key="6">
    <source>
        <dbReference type="PROSITE" id="PS51094"/>
    </source>
</evidence>
<dbReference type="InterPro" id="IPR011608">
    <property type="entry name" value="PRD"/>
</dbReference>
<dbReference type="InterPro" id="IPR036390">
    <property type="entry name" value="WH_DNA-bd_sf"/>
</dbReference>
<dbReference type="InterPro" id="IPR036095">
    <property type="entry name" value="PTS_EIIB-like_sf"/>
</dbReference>
<feature type="domain" description="PRD" evidence="8">
    <location>
        <begin position="317"/>
        <end position="424"/>
    </location>
</feature>
<dbReference type="OrthoDB" id="3175596at2"/>
<sequence length="670" mass="77556">MERTISSRCKYILKVLLDSNEPITIGKLEKIVGVSNKTISNDLDLLEHWLASHGGKLIRKPNVGILLEVDNDIKMKLYDLVNTNSYYLPNTPEERQNYILMRLLDLNDYITIQDLADEIYVSKSTINRDLTFIEQWLNTEGLKLIRKPNKGLKVCGSEKNMRSAIASLLSKTITKSEWLEVIEDYNGHVDYYISKEAKDFFSSIDLNIIERSIRKIERKLPYRFSDSAFTALIIHIAIAITRINAKKEIKLFQETIDALKDKPEYKLAKEIIKDLEQEFNIIFPEAEAAYITMHILGGKVQQNLLDENNLDDLIKLNIDNRLFYTCKMMIDKASEILNIELSYDRQLLMGLLLHIHSAINRLLYNLPIKNPFLEEIKKLYPIDFEAALYACDVIKDEYDLEMNEDEIAYIAMHFGAARERYYQKDFEKLKVILVCGSGLGSSQLLASKLRRIFPDLDIVDIVSVIDLKRVLKEKKPNMIITTIPLINYELPTILVNPFLGPNDIEKIKMHINKVSLNDEDKLNIKSGEFKKLIDKRLIFPDMDFKSKEEVIKHMVKSLHENGYVKDGYYKSVMDREKVSPTSYGNIAIPHAFPGYVIESKIALCILKEPIDWDGNKVDIVFMLAIENKRGEVLDEIFDHIYEIIDDKEKINKLKSIKSKEKIVKFLVEVE</sequence>
<feature type="domain" description="PRD" evidence="8">
    <location>
        <begin position="200"/>
        <end position="305"/>
    </location>
</feature>
<dbReference type="AlphaFoldDB" id="A0A4R3KVI4"/>
<keyword evidence="1" id="KW-0808">Transferase</keyword>
<feature type="domain" description="PTS EIIB type-2" evidence="7">
    <location>
        <begin position="429"/>
        <end position="519"/>
    </location>
</feature>
<evidence type="ECO:0000256" key="2">
    <source>
        <dbReference type="ARBA" id="ARBA00022737"/>
    </source>
</evidence>
<dbReference type="SUPFAM" id="SSF52794">
    <property type="entry name" value="PTS system IIB component-like"/>
    <property type="match status" value="1"/>
</dbReference>
<dbReference type="CDD" id="cd00211">
    <property type="entry name" value="PTS_IIA_fru"/>
    <property type="match status" value="1"/>
</dbReference>
<keyword evidence="5" id="KW-0804">Transcription</keyword>
<dbReference type="Gene3D" id="3.40.930.10">
    <property type="entry name" value="Mannitol-specific EII, Chain A"/>
    <property type="match status" value="1"/>
</dbReference>
<dbReference type="Pfam" id="PF00874">
    <property type="entry name" value="PRD"/>
    <property type="match status" value="2"/>
</dbReference>
<keyword evidence="10" id="KW-1185">Reference proteome</keyword>
<evidence type="ECO:0000259" key="7">
    <source>
        <dbReference type="PROSITE" id="PS51099"/>
    </source>
</evidence>
<gene>
    <name evidence="9" type="ORF">EDD65_10685</name>
</gene>
<dbReference type="PROSITE" id="PS51094">
    <property type="entry name" value="PTS_EIIA_TYPE_2"/>
    <property type="match status" value="1"/>
</dbReference>
<dbReference type="Pfam" id="PF08279">
    <property type="entry name" value="HTH_11"/>
    <property type="match status" value="1"/>
</dbReference>
<evidence type="ECO:0000256" key="5">
    <source>
        <dbReference type="ARBA" id="ARBA00023163"/>
    </source>
</evidence>
<name>A0A4R3KVI4_9FIRM</name>
<organism evidence="9 10">
    <name type="scientific">Keratinibaculum paraultunense</name>
    <dbReference type="NCBI Taxonomy" id="1278232"/>
    <lineage>
        <taxon>Bacteria</taxon>
        <taxon>Bacillati</taxon>
        <taxon>Bacillota</taxon>
        <taxon>Tissierellia</taxon>
        <taxon>Tissierellales</taxon>
        <taxon>Tepidimicrobiaceae</taxon>
        <taxon>Keratinibaculum</taxon>
    </lineage>
</organism>
<reference evidence="9 10" key="1">
    <citation type="submission" date="2019-03" db="EMBL/GenBank/DDBJ databases">
        <title>Genomic Encyclopedia of Type Strains, Phase IV (KMG-IV): sequencing the most valuable type-strain genomes for metagenomic binning, comparative biology and taxonomic classification.</title>
        <authorList>
            <person name="Goeker M."/>
        </authorList>
    </citation>
    <scope>NUCLEOTIDE SEQUENCE [LARGE SCALE GENOMIC DNA]</scope>
    <source>
        <strain evidence="9 10">DSM 26752</strain>
    </source>
</reference>
<accession>A0A4R3KVI4</accession>
<dbReference type="SUPFAM" id="SSF63520">
    <property type="entry name" value="PTS-regulatory domain, PRD"/>
    <property type="match status" value="2"/>
</dbReference>
<feature type="domain" description="PTS EIIA type-2" evidence="6">
    <location>
        <begin position="531"/>
        <end position="669"/>
    </location>
</feature>
<dbReference type="InterPro" id="IPR013011">
    <property type="entry name" value="PTS_EIIB_2"/>
</dbReference>
<keyword evidence="3" id="KW-0805">Transcription regulation</keyword>
<dbReference type="InterPro" id="IPR036388">
    <property type="entry name" value="WH-like_DNA-bd_sf"/>
</dbReference>
<keyword evidence="4" id="KW-0010">Activator</keyword>
<dbReference type="PANTHER" id="PTHR30185:SF13">
    <property type="entry name" value="LICABCH OPERON REGULATOR-RELATED"/>
    <property type="match status" value="1"/>
</dbReference>
<dbReference type="Gene3D" id="1.10.10.10">
    <property type="entry name" value="Winged helix-like DNA-binding domain superfamily/Winged helix DNA-binding domain"/>
    <property type="match status" value="2"/>
</dbReference>
<dbReference type="EMBL" id="SMAE01000006">
    <property type="protein sequence ID" value="TCS89419.1"/>
    <property type="molecule type" value="Genomic_DNA"/>
</dbReference>
<evidence type="ECO:0000313" key="9">
    <source>
        <dbReference type="EMBL" id="TCS89419.1"/>
    </source>
</evidence>
<evidence type="ECO:0000256" key="4">
    <source>
        <dbReference type="ARBA" id="ARBA00023159"/>
    </source>
</evidence>
<evidence type="ECO:0000256" key="1">
    <source>
        <dbReference type="ARBA" id="ARBA00022679"/>
    </source>
</evidence>
<dbReference type="GO" id="GO:0008982">
    <property type="term" value="F:protein-N(PI)-phosphohistidine-sugar phosphotransferase activity"/>
    <property type="evidence" value="ECO:0007669"/>
    <property type="project" value="InterPro"/>
</dbReference>
<proteinExistence type="predicted"/>
<comment type="caution">
    <text evidence="9">The sequence shown here is derived from an EMBL/GenBank/DDBJ whole genome shotgun (WGS) entry which is preliminary data.</text>
</comment>
<dbReference type="PANTHER" id="PTHR30185">
    <property type="entry name" value="CRYPTIC BETA-GLUCOSIDE BGL OPERON ANTITERMINATOR"/>
    <property type="match status" value="1"/>
</dbReference>
<protein>
    <submittedName>
        <fullName evidence="9">Transcriptional antiterminator</fullName>
    </submittedName>
</protein>
<evidence type="ECO:0000256" key="3">
    <source>
        <dbReference type="ARBA" id="ARBA00023015"/>
    </source>
</evidence>
<dbReference type="SUPFAM" id="SSF46785">
    <property type="entry name" value="Winged helix' DNA-binding domain"/>
    <property type="match status" value="2"/>
</dbReference>
<dbReference type="SUPFAM" id="SSF55804">
    <property type="entry name" value="Phoshotransferase/anion transport protein"/>
    <property type="match status" value="1"/>
</dbReference>
<dbReference type="InterPro" id="IPR013196">
    <property type="entry name" value="HTH_11"/>
</dbReference>
<dbReference type="Pfam" id="PF00359">
    <property type="entry name" value="PTS_EIIA_2"/>
    <property type="match status" value="1"/>
</dbReference>
<dbReference type="InterPro" id="IPR050661">
    <property type="entry name" value="BglG_antiterminators"/>
</dbReference>
<dbReference type="InterPro" id="IPR002178">
    <property type="entry name" value="PTS_EIIA_type-2_dom"/>
</dbReference>
<dbReference type="CDD" id="cd05568">
    <property type="entry name" value="PTS_IIB_bgl_like"/>
    <property type="match status" value="1"/>
</dbReference>
<dbReference type="RefSeq" id="WP_132027534.1">
    <property type="nucleotide sequence ID" value="NZ_CP068564.1"/>
</dbReference>
<dbReference type="Gene3D" id="1.10.1790.10">
    <property type="entry name" value="PRD domain"/>
    <property type="match status" value="2"/>
</dbReference>
<evidence type="ECO:0000259" key="8">
    <source>
        <dbReference type="PROSITE" id="PS51372"/>
    </source>
</evidence>
<dbReference type="PROSITE" id="PS51099">
    <property type="entry name" value="PTS_EIIB_TYPE_2"/>
    <property type="match status" value="1"/>
</dbReference>
<dbReference type="GO" id="GO:0006355">
    <property type="term" value="P:regulation of DNA-templated transcription"/>
    <property type="evidence" value="ECO:0007669"/>
    <property type="project" value="InterPro"/>
</dbReference>
<dbReference type="InterPro" id="IPR036634">
    <property type="entry name" value="PRD_sf"/>
</dbReference>
<evidence type="ECO:0000313" key="10">
    <source>
        <dbReference type="Proteomes" id="UP000294567"/>
    </source>
</evidence>
<dbReference type="Gene3D" id="3.40.50.2300">
    <property type="match status" value="1"/>
</dbReference>
<dbReference type="Pfam" id="PF05043">
    <property type="entry name" value="Mga"/>
    <property type="match status" value="1"/>
</dbReference>
<dbReference type="GO" id="GO:0009401">
    <property type="term" value="P:phosphoenolpyruvate-dependent sugar phosphotransferase system"/>
    <property type="evidence" value="ECO:0007669"/>
    <property type="project" value="InterPro"/>
</dbReference>